<sequence>MNAPILVTGGTGTLGRLVVPLLRDAGQPVRVLSRRGGRPADGVEHVTADLLSGAGVDPAVRGAGTVLHLAGGPKGDDVATRHLVDAARRADVRHLVFISVVGADRVPLAWLRSKRDAERAVAGSGVPWTTLRAAQFHDLTLTMVEKMAKLPVVPVPGGLRLQPVDAREVAARMVELALGAPAGLAPELAGPRVYGLDELLTGYLTAVGRRRLRLPVRLPGKAGRAYRNGDNLTGPGATLGVRTWEAFLAERLRQPAAEARGRAA</sequence>
<accession>A0A1C6U000</accession>
<organism evidence="2 3">
    <name type="scientific">Micromonospora chersina</name>
    <dbReference type="NCBI Taxonomy" id="47854"/>
    <lineage>
        <taxon>Bacteria</taxon>
        <taxon>Bacillati</taxon>
        <taxon>Actinomycetota</taxon>
        <taxon>Actinomycetes</taxon>
        <taxon>Micromonosporales</taxon>
        <taxon>Micromonosporaceae</taxon>
        <taxon>Micromonospora</taxon>
    </lineage>
</organism>
<dbReference type="PANTHER" id="PTHR43162">
    <property type="match status" value="1"/>
</dbReference>
<proteinExistence type="predicted"/>
<dbReference type="GeneID" id="43277055"/>
<evidence type="ECO:0000313" key="2">
    <source>
        <dbReference type="EMBL" id="SCL47410.1"/>
    </source>
</evidence>
<dbReference type="InterPro" id="IPR036291">
    <property type="entry name" value="NAD(P)-bd_dom_sf"/>
</dbReference>
<dbReference type="OrthoDB" id="9771302at2"/>
<reference evidence="3" key="1">
    <citation type="submission" date="2016-06" db="EMBL/GenBank/DDBJ databases">
        <authorList>
            <person name="Varghese N."/>
            <person name="Submissions Spin"/>
        </authorList>
    </citation>
    <scope>NUCLEOTIDE SEQUENCE [LARGE SCALE GENOMIC DNA]</scope>
    <source>
        <strain evidence="3">DSM 44151</strain>
    </source>
</reference>
<gene>
    <name evidence="2" type="ORF">GA0070603_0376</name>
</gene>
<dbReference type="PANTHER" id="PTHR43162:SF1">
    <property type="entry name" value="PRESTALK A DIFFERENTIATION PROTEIN A"/>
    <property type="match status" value="1"/>
</dbReference>
<dbReference type="STRING" id="47854.GA0070603_0376"/>
<dbReference type="RefSeq" id="WP_091306142.1">
    <property type="nucleotide sequence ID" value="NZ_FMIB01000002.1"/>
</dbReference>
<dbReference type="Gene3D" id="3.40.50.720">
    <property type="entry name" value="NAD(P)-binding Rossmann-like Domain"/>
    <property type="match status" value="1"/>
</dbReference>
<dbReference type="EMBL" id="FMIB01000002">
    <property type="protein sequence ID" value="SCL47410.1"/>
    <property type="molecule type" value="Genomic_DNA"/>
</dbReference>
<name>A0A1C6U000_9ACTN</name>
<dbReference type="Proteomes" id="UP000198605">
    <property type="component" value="Unassembled WGS sequence"/>
</dbReference>
<evidence type="ECO:0000259" key="1">
    <source>
        <dbReference type="Pfam" id="PF13460"/>
    </source>
</evidence>
<evidence type="ECO:0000313" key="3">
    <source>
        <dbReference type="Proteomes" id="UP000198605"/>
    </source>
</evidence>
<protein>
    <submittedName>
        <fullName evidence="2">Uncharacterized conserved protein YbjT, contains NAD(P)-binding and DUF2867 domains</fullName>
    </submittedName>
</protein>
<dbReference type="InterPro" id="IPR016040">
    <property type="entry name" value="NAD(P)-bd_dom"/>
</dbReference>
<keyword evidence="3" id="KW-1185">Reference proteome</keyword>
<dbReference type="SUPFAM" id="SSF51735">
    <property type="entry name" value="NAD(P)-binding Rossmann-fold domains"/>
    <property type="match status" value="1"/>
</dbReference>
<dbReference type="AlphaFoldDB" id="A0A1C6U000"/>
<dbReference type="InterPro" id="IPR051604">
    <property type="entry name" value="Ergot_Alk_Oxidoreductase"/>
</dbReference>
<feature type="domain" description="NAD(P)-binding" evidence="1">
    <location>
        <begin position="9"/>
        <end position="143"/>
    </location>
</feature>
<dbReference type="Pfam" id="PF13460">
    <property type="entry name" value="NAD_binding_10"/>
    <property type="match status" value="1"/>
</dbReference>